<dbReference type="Proteomes" id="UP000594688">
    <property type="component" value="Chromosome"/>
</dbReference>
<dbReference type="Gene3D" id="3.30.70.100">
    <property type="match status" value="1"/>
</dbReference>
<evidence type="ECO:0000313" key="4">
    <source>
        <dbReference type="Proteomes" id="UP000594688"/>
    </source>
</evidence>
<name>A0A7T0G1E8_9BACT</name>
<gene>
    <name evidence="3" type="ORF">G3M70_16445</name>
</gene>
<dbReference type="PRINTS" id="PR00944">
    <property type="entry name" value="CUEXPORT"/>
</dbReference>
<feature type="domain" description="HMA" evidence="2">
    <location>
        <begin position="2"/>
        <end position="68"/>
    </location>
</feature>
<dbReference type="PROSITE" id="PS50846">
    <property type="entry name" value="HMA_2"/>
    <property type="match status" value="1"/>
</dbReference>
<sequence length="69" mass="7210">MAQEILKVEGMTCGHCAETVTKAVQGLAGIQSVNVDLDKKEVAVEFDETATPLEKVSSAITGVGFEVVS</sequence>
<dbReference type="GO" id="GO:0006825">
    <property type="term" value="P:copper ion transport"/>
    <property type="evidence" value="ECO:0007669"/>
    <property type="project" value="InterPro"/>
</dbReference>
<protein>
    <submittedName>
        <fullName evidence="3">Heavy-metal-associated domain-containing protein</fullName>
    </submittedName>
</protein>
<evidence type="ECO:0000313" key="3">
    <source>
        <dbReference type="EMBL" id="QPJ63379.1"/>
    </source>
</evidence>
<dbReference type="KEGG" id="nli:G3M70_16445"/>
<dbReference type="SUPFAM" id="SSF55008">
    <property type="entry name" value="HMA, heavy metal-associated domain"/>
    <property type="match status" value="1"/>
</dbReference>
<dbReference type="EMBL" id="CP048685">
    <property type="protein sequence ID" value="QPJ63379.1"/>
    <property type="molecule type" value="Genomic_DNA"/>
</dbReference>
<dbReference type="GO" id="GO:0005507">
    <property type="term" value="F:copper ion binding"/>
    <property type="evidence" value="ECO:0007669"/>
    <property type="project" value="InterPro"/>
</dbReference>
<dbReference type="Pfam" id="PF00403">
    <property type="entry name" value="HMA"/>
    <property type="match status" value="1"/>
</dbReference>
<evidence type="ECO:0000256" key="1">
    <source>
        <dbReference type="ARBA" id="ARBA00022723"/>
    </source>
</evidence>
<dbReference type="FunFam" id="3.30.70.100:FF:000001">
    <property type="entry name" value="ATPase copper transporting beta"/>
    <property type="match status" value="1"/>
</dbReference>
<dbReference type="InterPro" id="IPR017969">
    <property type="entry name" value="Heavy-metal-associated_CS"/>
</dbReference>
<dbReference type="AlphaFoldDB" id="A0A7T0G1E8"/>
<dbReference type="PANTHER" id="PTHR46594:SF4">
    <property type="entry name" value="P-TYPE CATION-TRANSPORTING ATPASE"/>
    <property type="match status" value="1"/>
</dbReference>
<dbReference type="PROSITE" id="PS01047">
    <property type="entry name" value="HMA_1"/>
    <property type="match status" value="1"/>
</dbReference>
<dbReference type="InterPro" id="IPR006121">
    <property type="entry name" value="HMA_dom"/>
</dbReference>
<dbReference type="InterPro" id="IPR036163">
    <property type="entry name" value="HMA_dom_sf"/>
</dbReference>
<organism evidence="3 4">
    <name type="scientific">Candidatus Nitronauta litoralis</name>
    <dbReference type="NCBI Taxonomy" id="2705533"/>
    <lineage>
        <taxon>Bacteria</taxon>
        <taxon>Pseudomonadati</taxon>
        <taxon>Nitrospinota/Tectimicrobiota group</taxon>
        <taxon>Nitrospinota</taxon>
        <taxon>Nitrospinia</taxon>
        <taxon>Nitrospinales</taxon>
        <taxon>Nitrospinaceae</taxon>
        <taxon>Candidatus Nitronauta</taxon>
    </lineage>
</organism>
<proteinExistence type="predicted"/>
<accession>A0A7T0G1E8</accession>
<dbReference type="CDD" id="cd00371">
    <property type="entry name" value="HMA"/>
    <property type="match status" value="1"/>
</dbReference>
<evidence type="ECO:0000259" key="2">
    <source>
        <dbReference type="PROSITE" id="PS50846"/>
    </source>
</evidence>
<keyword evidence="1" id="KW-0479">Metal-binding</keyword>
<dbReference type="InterPro" id="IPR000428">
    <property type="entry name" value="Cu-bd"/>
</dbReference>
<reference evidence="3 4" key="1">
    <citation type="submission" date="2020-02" db="EMBL/GenBank/DDBJ databases">
        <title>Genomic and physiological characterization of two novel Nitrospinaceae genera.</title>
        <authorList>
            <person name="Mueller A.J."/>
            <person name="Jung M.-Y."/>
            <person name="Strachan C.R."/>
            <person name="Herbold C.W."/>
            <person name="Kirkegaard R.H."/>
            <person name="Daims H."/>
        </authorList>
    </citation>
    <scope>NUCLEOTIDE SEQUENCE [LARGE SCALE GENOMIC DNA]</scope>
    <source>
        <strain evidence="3">EB</strain>
    </source>
</reference>
<dbReference type="PANTHER" id="PTHR46594">
    <property type="entry name" value="P-TYPE CATION-TRANSPORTING ATPASE"/>
    <property type="match status" value="1"/>
</dbReference>